<protein>
    <recommendedName>
        <fullName evidence="4">WH2 domain-containing protein</fullName>
    </recommendedName>
</protein>
<proteinExistence type="predicted"/>
<comment type="caution">
    <text evidence="2">The sequence shown here is derived from an EMBL/GenBank/DDBJ whole genome shotgun (WGS) entry which is preliminary data.</text>
</comment>
<feature type="compositionally biased region" description="Polar residues" evidence="1">
    <location>
        <begin position="77"/>
        <end position="91"/>
    </location>
</feature>
<keyword evidence="3" id="KW-1185">Reference proteome</keyword>
<evidence type="ECO:0000313" key="2">
    <source>
        <dbReference type="EMBL" id="GFR98482.1"/>
    </source>
</evidence>
<accession>A0AAV4HK00</accession>
<name>A0AAV4HK00_9GAST</name>
<sequence length="98" mass="10103">MNGTPSRTGHAPPRHPQGTIPMLRVQSDTPVPSNNTPGPSPSPSQHAPGSALPAIVSPRPPLVNGGRGKMAGGVTPNIRTTPTSSFPNKNLKQGEPVY</sequence>
<organism evidence="2 3">
    <name type="scientific">Elysia marginata</name>
    <dbReference type="NCBI Taxonomy" id="1093978"/>
    <lineage>
        <taxon>Eukaryota</taxon>
        <taxon>Metazoa</taxon>
        <taxon>Spiralia</taxon>
        <taxon>Lophotrochozoa</taxon>
        <taxon>Mollusca</taxon>
        <taxon>Gastropoda</taxon>
        <taxon>Heterobranchia</taxon>
        <taxon>Euthyneura</taxon>
        <taxon>Panpulmonata</taxon>
        <taxon>Sacoglossa</taxon>
        <taxon>Placobranchoidea</taxon>
        <taxon>Plakobranchidae</taxon>
        <taxon>Elysia</taxon>
    </lineage>
</organism>
<evidence type="ECO:0008006" key="4">
    <source>
        <dbReference type="Google" id="ProtNLM"/>
    </source>
</evidence>
<reference evidence="2 3" key="1">
    <citation type="journal article" date="2021" name="Elife">
        <title>Chloroplast acquisition without the gene transfer in kleptoplastic sea slugs, Plakobranchus ocellatus.</title>
        <authorList>
            <person name="Maeda T."/>
            <person name="Takahashi S."/>
            <person name="Yoshida T."/>
            <person name="Shimamura S."/>
            <person name="Takaki Y."/>
            <person name="Nagai Y."/>
            <person name="Toyoda A."/>
            <person name="Suzuki Y."/>
            <person name="Arimoto A."/>
            <person name="Ishii H."/>
            <person name="Satoh N."/>
            <person name="Nishiyama T."/>
            <person name="Hasebe M."/>
            <person name="Maruyama T."/>
            <person name="Minagawa J."/>
            <person name="Obokata J."/>
            <person name="Shigenobu S."/>
        </authorList>
    </citation>
    <scope>NUCLEOTIDE SEQUENCE [LARGE SCALE GENOMIC DNA]</scope>
</reference>
<evidence type="ECO:0000256" key="1">
    <source>
        <dbReference type="SAM" id="MobiDB-lite"/>
    </source>
</evidence>
<dbReference type="AlphaFoldDB" id="A0AAV4HK00"/>
<dbReference type="EMBL" id="BMAT01009098">
    <property type="protein sequence ID" value="GFR98482.1"/>
    <property type="molecule type" value="Genomic_DNA"/>
</dbReference>
<feature type="region of interest" description="Disordered" evidence="1">
    <location>
        <begin position="1"/>
        <end position="98"/>
    </location>
</feature>
<gene>
    <name evidence="2" type="ORF">ElyMa_004503000</name>
</gene>
<evidence type="ECO:0000313" key="3">
    <source>
        <dbReference type="Proteomes" id="UP000762676"/>
    </source>
</evidence>
<dbReference type="Proteomes" id="UP000762676">
    <property type="component" value="Unassembled WGS sequence"/>
</dbReference>